<gene>
    <name evidence="1" type="ORF">HPB50_018294</name>
</gene>
<evidence type="ECO:0000313" key="2">
    <source>
        <dbReference type="Proteomes" id="UP000821845"/>
    </source>
</evidence>
<sequence length="108" mass="11853">MTSVQDTVDPEMDEPCKGELPVVHEVNNVDMYGGRVRGDKLATSGGGKQSVLTFANIPSEDPRDKKCRVAQLKSRIAVFRRTRSLNAPSPVYQFGPCGRILKNSAMVM</sequence>
<protein>
    <submittedName>
        <fullName evidence="1">Uncharacterized protein</fullName>
    </submittedName>
</protein>
<name>A0ACB7SGR1_HYAAI</name>
<dbReference type="Proteomes" id="UP000821845">
    <property type="component" value="Chromosome 4"/>
</dbReference>
<accession>A0ACB7SGR1</accession>
<evidence type="ECO:0000313" key="1">
    <source>
        <dbReference type="EMBL" id="KAH6933810.1"/>
    </source>
</evidence>
<reference evidence="1" key="1">
    <citation type="submission" date="2020-05" db="EMBL/GenBank/DDBJ databases">
        <title>Large-scale comparative analyses of tick genomes elucidate their genetic diversity and vector capacities.</title>
        <authorList>
            <person name="Jia N."/>
            <person name="Wang J."/>
            <person name="Shi W."/>
            <person name="Du L."/>
            <person name="Sun Y."/>
            <person name="Zhan W."/>
            <person name="Jiang J."/>
            <person name="Wang Q."/>
            <person name="Zhang B."/>
            <person name="Ji P."/>
            <person name="Sakyi L.B."/>
            <person name="Cui X."/>
            <person name="Yuan T."/>
            <person name="Jiang B."/>
            <person name="Yang W."/>
            <person name="Lam T.T.-Y."/>
            <person name="Chang Q."/>
            <person name="Ding S."/>
            <person name="Wang X."/>
            <person name="Zhu J."/>
            <person name="Ruan X."/>
            <person name="Zhao L."/>
            <person name="Wei J."/>
            <person name="Que T."/>
            <person name="Du C."/>
            <person name="Cheng J."/>
            <person name="Dai P."/>
            <person name="Han X."/>
            <person name="Huang E."/>
            <person name="Gao Y."/>
            <person name="Liu J."/>
            <person name="Shao H."/>
            <person name="Ye R."/>
            <person name="Li L."/>
            <person name="Wei W."/>
            <person name="Wang X."/>
            <person name="Wang C."/>
            <person name="Yang T."/>
            <person name="Huo Q."/>
            <person name="Li W."/>
            <person name="Guo W."/>
            <person name="Chen H."/>
            <person name="Zhou L."/>
            <person name="Ni X."/>
            <person name="Tian J."/>
            <person name="Zhou Y."/>
            <person name="Sheng Y."/>
            <person name="Liu T."/>
            <person name="Pan Y."/>
            <person name="Xia L."/>
            <person name="Li J."/>
            <person name="Zhao F."/>
            <person name="Cao W."/>
        </authorList>
    </citation>
    <scope>NUCLEOTIDE SEQUENCE</scope>
    <source>
        <strain evidence="1">Hyas-2018</strain>
    </source>
</reference>
<proteinExistence type="predicted"/>
<comment type="caution">
    <text evidence="1">The sequence shown here is derived from an EMBL/GenBank/DDBJ whole genome shotgun (WGS) entry which is preliminary data.</text>
</comment>
<dbReference type="EMBL" id="CM023484">
    <property type="protein sequence ID" value="KAH6933810.1"/>
    <property type="molecule type" value="Genomic_DNA"/>
</dbReference>
<keyword evidence="2" id="KW-1185">Reference proteome</keyword>
<organism evidence="1 2">
    <name type="scientific">Hyalomma asiaticum</name>
    <name type="common">Tick</name>
    <dbReference type="NCBI Taxonomy" id="266040"/>
    <lineage>
        <taxon>Eukaryota</taxon>
        <taxon>Metazoa</taxon>
        <taxon>Ecdysozoa</taxon>
        <taxon>Arthropoda</taxon>
        <taxon>Chelicerata</taxon>
        <taxon>Arachnida</taxon>
        <taxon>Acari</taxon>
        <taxon>Parasitiformes</taxon>
        <taxon>Ixodida</taxon>
        <taxon>Ixodoidea</taxon>
        <taxon>Ixodidae</taxon>
        <taxon>Hyalomminae</taxon>
        <taxon>Hyalomma</taxon>
    </lineage>
</organism>